<reference evidence="1 2" key="1">
    <citation type="journal article" date="2011" name="J. Bacteriol.">
        <title>Genome Sequence of Lactobacillus ruminis SPM0211, Isolated from a Fecal Sample from a Healthy Korean.</title>
        <authorList>
            <person name="Lee S."/>
            <person name="Cho Y.J."/>
            <person name="Lee A.H."/>
            <person name="Chun J."/>
            <person name="Ha N.J."/>
            <person name="Ko G."/>
        </authorList>
    </citation>
    <scope>NUCLEOTIDE SEQUENCE [LARGE SCALE GENOMIC DNA]</scope>
    <source>
        <strain evidence="1 2">SPM0211</strain>
    </source>
</reference>
<dbReference type="AlphaFoldDB" id="F7R2S0"/>
<evidence type="ECO:0000313" key="2">
    <source>
        <dbReference type="Proteomes" id="UP000002971"/>
    </source>
</evidence>
<dbReference type="EMBL" id="AFOJ01000007">
    <property type="protein sequence ID" value="EGM50337.1"/>
    <property type="molecule type" value="Genomic_DNA"/>
</dbReference>
<dbReference type="Proteomes" id="UP000002971">
    <property type="component" value="Unassembled WGS sequence"/>
</dbReference>
<evidence type="ECO:0000313" key="1">
    <source>
        <dbReference type="EMBL" id="EGM50337.1"/>
    </source>
</evidence>
<protein>
    <submittedName>
        <fullName evidence="1">Uncharacterized protein</fullName>
    </submittedName>
</protein>
<proteinExistence type="predicted"/>
<gene>
    <name evidence="1" type="ORF">LRU_02019</name>
</gene>
<sequence length="39" mass="4585">MLNFLIMSSRKRLGKNMTQIENQDDLRLIANIILVFAYT</sequence>
<accession>F7R2S0</accession>
<comment type="caution">
    <text evidence="1">The sequence shown here is derived from an EMBL/GenBank/DDBJ whole genome shotgun (WGS) entry which is preliminary data.</text>
</comment>
<name>F7R2S0_9LACO</name>
<organism evidence="1 2">
    <name type="scientific">Ligilactobacillus ruminis SPM0211</name>
    <dbReference type="NCBI Taxonomy" id="1040964"/>
    <lineage>
        <taxon>Bacteria</taxon>
        <taxon>Bacillati</taxon>
        <taxon>Bacillota</taxon>
        <taxon>Bacilli</taxon>
        <taxon>Lactobacillales</taxon>
        <taxon>Lactobacillaceae</taxon>
        <taxon>Ligilactobacillus</taxon>
    </lineage>
</organism>